<protein>
    <recommendedName>
        <fullName evidence="1">F-box domain-containing protein</fullName>
    </recommendedName>
</protein>
<reference evidence="3" key="3">
    <citation type="submission" date="2018-08" db="UniProtKB">
        <authorList>
            <consortium name="EnsemblPlants"/>
        </authorList>
    </citation>
    <scope>IDENTIFICATION</scope>
    <source>
        <strain evidence="3">cv. Bd21</strain>
    </source>
</reference>
<dbReference type="PROSITE" id="PS50181">
    <property type="entry name" value="FBOX"/>
    <property type="match status" value="1"/>
</dbReference>
<feature type="domain" description="F-box" evidence="1">
    <location>
        <begin position="366"/>
        <end position="415"/>
    </location>
</feature>
<dbReference type="InterPro" id="IPR036047">
    <property type="entry name" value="F-box-like_dom_sf"/>
</dbReference>
<dbReference type="Pfam" id="PF00646">
    <property type="entry name" value="F-box"/>
    <property type="match status" value="1"/>
</dbReference>
<dbReference type="EnsemblPlants" id="PNT69348">
    <property type="protein sequence ID" value="PNT69348"/>
    <property type="gene ID" value="BRADI_3g54244v3"/>
</dbReference>
<proteinExistence type="predicted"/>
<dbReference type="FunCoup" id="A0A2K2D4Z7">
    <property type="interactions" value="851"/>
</dbReference>
<dbReference type="OrthoDB" id="679467at2759"/>
<evidence type="ECO:0000259" key="1">
    <source>
        <dbReference type="PROSITE" id="PS50181"/>
    </source>
</evidence>
<dbReference type="InterPro" id="IPR001810">
    <property type="entry name" value="F-box_dom"/>
</dbReference>
<sequence length="675" mass="76237">MTATKEEESALLSGFGTRPWLVQALTRGGDQLTFVDPSDGSSHRVSVPEMQGKTCLGCIHGGDWLLMLDESTAECFLLRLTSGSSGERSIIIFHKTIPLPPLREPLENIVTYASLGPSPAHPDFAVVVAISRESEEDGSLDRWLLHCRPGDPEWSDLASQSPMPSLTSRLISYGGQVYWFGDSNTLAVIGPDDEVLRARLIHTVVPRGKRKHDMPTGYCLVESCGDLFVVPIEQFRMFENDGTPSAIAVFRLDLESREWSSVDSIGDDRAFLVSGRHGFSVPVAQAGGSFVQQGNCVYFVASSCDCERLYKFCLDDMTVSFQKILPEPTEPWSRVFWAVPPALQEVCESSFQSVEDEEQAAATSGTPPWEDLPIELLELVVSKLSLVDRIRFPAVCKTWSMVSSPFEEAKVWPWLMHCSGRAFFPILEKWLGGSVDRCQHLVDFVFINPFTREMVEAPIFERKYHYKGLWWSNADPTSPDCVFFGINSNHDGNRVGVYTWQDSEDEWTEKHALEYQEPLFPVAFNNPVLFHDKFYCLGRATWGHLTQLTMHGRSWRSQNHEGREFCYLVELGGKLVSVFVRNANEPPRVFKLDEAMMVWIEMHEIGGAALFLDYMASYSVASPEGGHGNRIYFPRYSEDGKQAAFYDMETKLYYPSFYGLKQPLQCVWVVPHLRI</sequence>
<dbReference type="SUPFAM" id="SSF81383">
    <property type="entry name" value="F-box domain"/>
    <property type="match status" value="1"/>
</dbReference>
<keyword evidence="4" id="KW-1185">Reference proteome</keyword>
<dbReference type="Gramene" id="PNT69348">
    <property type="protein sequence ID" value="PNT69348"/>
    <property type="gene ID" value="BRADI_3g54244v3"/>
</dbReference>
<name>A0A2K2D4Z7_BRADI</name>
<reference evidence="2 3" key="1">
    <citation type="journal article" date="2010" name="Nature">
        <title>Genome sequencing and analysis of the model grass Brachypodium distachyon.</title>
        <authorList>
            <consortium name="International Brachypodium Initiative"/>
        </authorList>
    </citation>
    <scope>NUCLEOTIDE SEQUENCE [LARGE SCALE GENOMIC DNA]</scope>
    <source>
        <strain evidence="2 3">Bd21</strain>
    </source>
</reference>
<accession>A0A2K2D4Z7</accession>
<evidence type="ECO:0000313" key="2">
    <source>
        <dbReference type="EMBL" id="PNT69348.1"/>
    </source>
</evidence>
<dbReference type="AlphaFoldDB" id="A0A2K2D4Z7"/>
<dbReference type="PANTHER" id="PTHR33127">
    <property type="entry name" value="TRANSMEMBRANE PROTEIN"/>
    <property type="match status" value="1"/>
</dbReference>
<evidence type="ECO:0000313" key="3">
    <source>
        <dbReference type="EnsemblPlants" id="PNT69348"/>
    </source>
</evidence>
<dbReference type="CDD" id="cd09917">
    <property type="entry name" value="F-box_SF"/>
    <property type="match status" value="1"/>
</dbReference>
<evidence type="ECO:0000313" key="4">
    <source>
        <dbReference type="Proteomes" id="UP000008810"/>
    </source>
</evidence>
<dbReference type="Proteomes" id="UP000008810">
    <property type="component" value="Chromosome 3"/>
</dbReference>
<dbReference type="Gene3D" id="1.20.1280.50">
    <property type="match status" value="1"/>
</dbReference>
<dbReference type="InterPro" id="IPR005174">
    <property type="entry name" value="KIB1-4_b-propeller"/>
</dbReference>
<dbReference type="EMBL" id="CM000882">
    <property type="protein sequence ID" value="PNT69348.1"/>
    <property type="molecule type" value="Genomic_DNA"/>
</dbReference>
<dbReference type="Pfam" id="PF03478">
    <property type="entry name" value="Beta-prop_KIB1-4"/>
    <property type="match status" value="2"/>
</dbReference>
<gene>
    <name evidence="2" type="ORF">BRADI_3g54244v3</name>
</gene>
<organism evidence="2">
    <name type="scientific">Brachypodium distachyon</name>
    <name type="common">Purple false brome</name>
    <name type="synonym">Trachynia distachya</name>
    <dbReference type="NCBI Taxonomy" id="15368"/>
    <lineage>
        <taxon>Eukaryota</taxon>
        <taxon>Viridiplantae</taxon>
        <taxon>Streptophyta</taxon>
        <taxon>Embryophyta</taxon>
        <taxon>Tracheophyta</taxon>
        <taxon>Spermatophyta</taxon>
        <taxon>Magnoliopsida</taxon>
        <taxon>Liliopsida</taxon>
        <taxon>Poales</taxon>
        <taxon>Poaceae</taxon>
        <taxon>BOP clade</taxon>
        <taxon>Pooideae</taxon>
        <taxon>Stipodae</taxon>
        <taxon>Brachypodieae</taxon>
        <taxon>Brachypodium</taxon>
    </lineage>
</organism>
<reference evidence="2" key="2">
    <citation type="submission" date="2017-06" db="EMBL/GenBank/DDBJ databases">
        <title>WGS assembly of Brachypodium distachyon.</title>
        <authorList>
            <consortium name="The International Brachypodium Initiative"/>
            <person name="Lucas S."/>
            <person name="Harmon-Smith M."/>
            <person name="Lail K."/>
            <person name="Tice H."/>
            <person name="Grimwood J."/>
            <person name="Bruce D."/>
            <person name="Barry K."/>
            <person name="Shu S."/>
            <person name="Lindquist E."/>
            <person name="Wang M."/>
            <person name="Pitluck S."/>
            <person name="Vogel J.P."/>
            <person name="Garvin D.F."/>
            <person name="Mockler T.C."/>
            <person name="Schmutz J."/>
            <person name="Rokhsar D."/>
            <person name="Bevan M.W."/>
        </authorList>
    </citation>
    <scope>NUCLEOTIDE SEQUENCE</scope>
    <source>
        <strain evidence="2">Bd21</strain>
    </source>
</reference>
<dbReference type="PANTHER" id="PTHR33127:SF100">
    <property type="entry name" value="F-BOX DOMAIN-CONTAINING PROTEIN"/>
    <property type="match status" value="1"/>
</dbReference>
<dbReference type="InParanoid" id="A0A2K2D4Z7"/>